<evidence type="ECO:0000256" key="2">
    <source>
        <dbReference type="ARBA" id="ARBA00022670"/>
    </source>
</evidence>
<comment type="similarity">
    <text evidence="1">Belongs to the peptidase C48 family.</text>
</comment>
<dbReference type="HOGENOM" id="CLU_1117955_0_0_1"/>
<dbReference type="InterPro" id="IPR003653">
    <property type="entry name" value="Peptidase_C48_C"/>
</dbReference>
<proteinExistence type="inferred from homology"/>
<feature type="domain" description="Ubiquitin-like protease family profile" evidence="4">
    <location>
        <begin position="1"/>
        <end position="189"/>
    </location>
</feature>
<evidence type="ECO:0000313" key="7">
    <source>
        <dbReference type="Proteomes" id="UP000054166"/>
    </source>
</evidence>
<keyword evidence="3" id="KW-0378">Hydrolase</keyword>
<dbReference type="EMBL" id="KN833162">
    <property type="protein sequence ID" value="KIM72121.1"/>
    <property type="molecule type" value="Genomic_DNA"/>
</dbReference>
<feature type="non-terminal residue" evidence="5">
    <location>
        <position position="1"/>
    </location>
</feature>
<dbReference type="OrthoDB" id="2979847at2759"/>
<dbReference type="Gene3D" id="3.40.395.10">
    <property type="entry name" value="Adenoviral Proteinase, Chain A"/>
    <property type="match status" value="1"/>
</dbReference>
<dbReference type="GO" id="GO:0019783">
    <property type="term" value="F:ubiquitin-like protein peptidase activity"/>
    <property type="evidence" value="ECO:0007669"/>
    <property type="project" value="UniProtKB-ARBA"/>
</dbReference>
<organism evidence="5 7">
    <name type="scientific">Piloderma croceum (strain F 1598)</name>
    <dbReference type="NCBI Taxonomy" id="765440"/>
    <lineage>
        <taxon>Eukaryota</taxon>
        <taxon>Fungi</taxon>
        <taxon>Dikarya</taxon>
        <taxon>Basidiomycota</taxon>
        <taxon>Agaricomycotina</taxon>
        <taxon>Agaricomycetes</taxon>
        <taxon>Agaricomycetidae</taxon>
        <taxon>Atheliales</taxon>
        <taxon>Atheliaceae</taxon>
        <taxon>Piloderma</taxon>
    </lineage>
</organism>
<dbReference type="STRING" id="765440.A0A0C3EWJ9"/>
<gene>
    <name evidence="6" type="ORF">PILCRDRAFT_76611</name>
    <name evidence="5" type="ORF">PILCRDRAFT_82170</name>
</gene>
<sequence length="229" mass="26018">IMQEAYDMLSCLPWSGNIHGFDEMEPLYTLATYASHQWLATTHENQILDLLRRDLLLQGSKVEIEGMAFFTTLRKAYDCRDTGQYSESRAFAWIRGIGTALVMGERDGLGTMVNTGGDHWVAIALDFQRSVIWYGDSFGHRPVEEVTQVLDWWTFHHTGDKFIYRTLKITAQKDGYSCGLLGPNALGHFHRPDTYPLIDVAKADAERVRVMLKVAQRHLDQATVSKSMS</sequence>
<reference evidence="7" key="2">
    <citation type="submission" date="2015-01" db="EMBL/GenBank/DDBJ databases">
        <title>Evolutionary Origins and Diversification of the Mycorrhizal Mutualists.</title>
        <authorList>
            <consortium name="DOE Joint Genome Institute"/>
            <consortium name="Mycorrhizal Genomics Consortium"/>
            <person name="Kohler A."/>
            <person name="Kuo A."/>
            <person name="Nagy L.G."/>
            <person name="Floudas D."/>
            <person name="Copeland A."/>
            <person name="Barry K.W."/>
            <person name="Cichocki N."/>
            <person name="Veneault-Fourrey C."/>
            <person name="LaButti K."/>
            <person name="Lindquist E.A."/>
            <person name="Lipzen A."/>
            <person name="Lundell T."/>
            <person name="Morin E."/>
            <person name="Murat C."/>
            <person name="Riley R."/>
            <person name="Ohm R."/>
            <person name="Sun H."/>
            <person name="Tunlid A."/>
            <person name="Henrissat B."/>
            <person name="Grigoriev I.V."/>
            <person name="Hibbett D.S."/>
            <person name="Martin F."/>
        </authorList>
    </citation>
    <scope>NUCLEOTIDE SEQUENCE [LARGE SCALE GENOMIC DNA]</scope>
    <source>
        <strain evidence="6 7">F 1598</strain>
    </source>
</reference>
<evidence type="ECO:0000259" key="4">
    <source>
        <dbReference type="PROSITE" id="PS50600"/>
    </source>
</evidence>
<dbReference type="SUPFAM" id="SSF54001">
    <property type="entry name" value="Cysteine proteinases"/>
    <property type="match status" value="1"/>
</dbReference>
<evidence type="ECO:0000256" key="1">
    <source>
        <dbReference type="ARBA" id="ARBA00005234"/>
    </source>
</evidence>
<dbReference type="InterPro" id="IPR038765">
    <property type="entry name" value="Papain-like_cys_pep_sf"/>
</dbReference>
<dbReference type="Proteomes" id="UP000054166">
    <property type="component" value="Unassembled WGS sequence"/>
</dbReference>
<name>A0A0C3EWJ9_PILCF</name>
<dbReference type="EMBL" id="KN833024">
    <property type="protein sequence ID" value="KIM77555.1"/>
    <property type="molecule type" value="Genomic_DNA"/>
</dbReference>
<reference evidence="5" key="3">
    <citation type="submission" date="2015-02" db="EMBL/GenBank/DDBJ databases">
        <title>Evolutionary Origins and Diversification of the Mycorrhizal Mutualists.</title>
        <authorList>
            <consortium name="DOE Joint Genome Institute"/>
            <consortium name="Mycorrhizal Genomics Consortium"/>
            <person name="Kohler A."/>
            <person name="Kuo A."/>
            <person name="Nagy L.G."/>
            <person name="Floudas D."/>
            <person name="Copeland A."/>
            <person name="Barry K.W."/>
            <person name="Cichocki N."/>
            <person name="Veneault-Fourrey C."/>
            <person name="LaButti K."/>
            <person name="Lindquist E.A."/>
            <person name="Lipzen A."/>
            <person name="Lundell T."/>
            <person name="Morin E."/>
            <person name="Murat C."/>
            <person name="Riley R."/>
            <person name="Ohm R."/>
            <person name="Sun H."/>
            <person name="Tunlid A."/>
            <person name="Henrissat B."/>
            <person name="Grigoriev I.V."/>
            <person name="Hibbett D.S."/>
            <person name="Martin F."/>
        </authorList>
    </citation>
    <scope>NUCLEOTIDE SEQUENCE</scope>
    <source>
        <strain evidence="5">F 1598</strain>
    </source>
</reference>
<dbReference type="GO" id="GO:0008234">
    <property type="term" value="F:cysteine-type peptidase activity"/>
    <property type="evidence" value="ECO:0007669"/>
    <property type="project" value="InterPro"/>
</dbReference>
<keyword evidence="7" id="KW-1185">Reference proteome</keyword>
<keyword evidence="2" id="KW-0645">Protease</keyword>
<accession>A0A0C3EWJ9</accession>
<evidence type="ECO:0000256" key="3">
    <source>
        <dbReference type="ARBA" id="ARBA00022801"/>
    </source>
</evidence>
<reference evidence="5 7" key="1">
    <citation type="submission" date="2014-04" db="EMBL/GenBank/DDBJ databases">
        <authorList>
            <consortium name="DOE Joint Genome Institute"/>
            <person name="Kuo A."/>
            <person name="Tarkka M."/>
            <person name="Buscot F."/>
            <person name="Kohler A."/>
            <person name="Nagy L.G."/>
            <person name="Floudas D."/>
            <person name="Copeland A."/>
            <person name="Barry K.W."/>
            <person name="Cichocki N."/>
            <person name="Veneault-Fourrey C."/>
            <person name="LaButti K."/>
            <person name="Lindquist E.A."/>
            <person name="Lipzen A."/>
            <person name="Lundell T."/>
            <person name="Morin E."/>
            <person name="Murat C."/>
            <person name="Sun H."/>
            <person name="Tunlid A."/>
            <person name="Henrissat B."/>
            <person name="Grigoriev I.V."/>
            <person name="Hibbett D.S."/>
            <person name="Martin F."/>
            <person name="Nordberg H.P."/>
            <person name="Cantor M.N."/>
            <person name="Hua S.X."/>
        </authorList>
    </citation>
    <scope>NUCLEOTIDE SEQUENCE [LARGE SCALE GENOMIC DNA]</scope>
    <source>
        <strain evidence="5 7">F 1598</strain>
    </source>
</reference>
<dbReference type="PROSITE" id="PS50600">
    <property type="entry name" value="ULP_PROTEASE"/>
    <property type="match status" value="1"/>
</dbReference>
<protein>
    <recommendedName>
        <fullName evidence="4">Ubiquitin-like protease family profile domain-containing protein</fullName>
    </recommendedName>
</protein>
<evidence type="ECO:0000313" key="6">
    <source>
        <dbReference type="EMBL" id="KIM77555.1"/>
    </source>
</evidence>
<evidence type="ECO:0000313" key="5">
    <source>
        <dbReference type="EMBL" id="KIM72121.1"/>
    </source>
</evidence>
<dbReference type="AlphaFoldDB" id="A0A0C3EWJ9"/>
<dbReference type="GO" id="GO:0006508">
    <property type="term" value="P:proteolysis"/>
    <property type="evidence" value="ECO:0007669"/>
    <property type="project" value="UniProtKB-KW"/>
</dbReference>